<keyword evidence="1 5" id="KW-0378">Hydrolase</keyword>
<dbReference type="EC" id="3.6.4.-" evidence="5"/>
<dbReference type="InterPro" id="IPR027417">
    <property type="entry name" value="P-loop_NTPase"/>
</dbReference>
<dbReference type="Gene3D" id="3.40.50.10810">
    <property type="entry name" value="Tandem AAA-ATPase domain"/>
    <property type="match status" value="1"/>
</dbReference>
<dbReference type="GO" id="GO:0004386">
    <property type="term" value="F:helicase activity"/>
    <property type="evidence" value="ECO:0007669"/>
    <property type="project" value="UniProtKB-KW"/>
</dbReference>
<proteinExistence type="predicted"/>
<dbReference type="InterPro" id="IPR001650">
    <property type="entry name" value="Helicase_C-like"/>
</dbReference>
<keyword evidence="6" id="KW-1185">Reference proteome</keyword>
<evidence type="ECO:0000313" key="6">
    <source>
        <dbReference type="Proteomes" id="UP000503399"/>
    </source>
</evidence>
<dbReference type="GO" id="GO:0005524">
    <property type="term" value="F:ATP binding"/>
    <property type="evidence" value="ECO:0007669"/>
    <property type="project" value="InterPro"/>
</dbReference>
<evidence type="ECO:0000259" key="3">
    <source>
        <dbReference type="PROSITE" id="PS51192"/>
    </source>
</evidence>
<keyword evidence="5" id="KW-0067">ATP-binding</keyword>
<dbReference type="InterPro" id="IPR000330">
    <property type="entry name" value="SNF2_N"/>
</dbReference>
<dbReference type="PROSITE" id="PS51194">
    <property type="entry name" value="HELICASE_CTER"/>
    <property type="match status" value="1"/>
</dbReference>
<dbReference type="PROSITE" id="PS51192">
    <property type="entry name" value="HELICASE_ATP_BIND_1"/>
    <property type="match status" value="1"/>
</dbReference>
<name>A0A6F8ZFJ5_9FIRM</name>
<dbReference type="SUPFAM" id="SSF52540">
    <property type="entry name" value="P-loop containing nucleoside triphosphate hydrolases"/>
    <property type="match status" value="2"/>
</dbReference>
<dbReference type="SMART" id="SM00487">
    <property type="entry name" value="DEXDc"/>
    <property type="match status" value="1"/>
</dbReference>
<feature type="domain" description="Helicase ATP-binding" evidence="3">
    <location>
        <begin position="43"/>
        <end position="193"/>
    </location>
</feature>
<dbReference type="InterPro" id="IPR049730">
    <property type="entry name" value="SNF2/RAD54-like_C"/>
</dbReference>
<feature type="domain" description="Helicase C-terminal" evidence="4">
    <location>
        <begin position="325"/>
        <end position="477"/>
    </location>
</feature>
<dbReference type="PANTHER" id="PTHR10799">
    <property type="entry name" value="SNF2/RAD54 HELICASE FAMILY"/>
    <property type="match status" value="1"/>
</dbReference>
<feature type="coiled-coil region" evidence="2">
    <location>
        <begin position="489"/>
        <end position="516"/>
    </location>
</feature>
<dbReference type="Gene3D" id="3.40.50.300">
    <property type="entry name" value="P-loop containing nucleotide triphosphate hydrolases"/>
    <property type="match status" value="1"/>
</dbReference>
<dbReference type="GO" id="GO:0016787">
    <property type="term" value="F:hydrolase activity"/>
    <property type="evidence" value="ECO:0007669"/>
    <property type="project" value="UniProtKB-KW"/>
</dbReference>
<evidence type="ECO:0000313" key="5">
    <source>
        <dbReference type="EMBL" id="CAB1128704.1"/>
    </source>
</evidence>
<keyword evidence="5" id="KW-0547">Nucleotide-binding</keyword>
<dbReference type="Proteomes" id="UP000503399">
    <property type="component" value="Chromosome"/>
</dbReference>
<dbReference type="InterPro" id="IPR038718">
    <property type="entry name" value="SNF2-like_sf"/>
</dbReference>
<dbReference type="CDD" id="cd18793">
    <property type="entry name" value="SF2_C_SNF"/>
    <property type="match status" value="1"/>
</dbReference>
<dbReference type="AlphaFoldDB" id="A0A6F8ZFJ5"/>
<gene>
    <name evidence="5" type="primary">yqhH</name>
    <name evidence="5" type="ORF">R50_1198</name>
</gene>
<dbReference type="EMBL" id="LR778114">
    <property type="protein sequence ID" value="CAB1128704.1"/>
    <property type="molecule type" value="Genomic_DNA"/>
</dbReference>
<dbReference type="Pfam" id="PF00176">
    <property type="entry name" value="SNF2-rel_dom"/>
    <property type="match status" value="1"/>
</dbReference>
<dbReference type="InterPro" id="IPR014001">
    <property type="entry name" value="Helicase_ATP-bd"/>
</dbReference>
<dbReference type="KEGG" id="hfv:R50_1198"/>
<dbReference type="SMART" id="SM00490">
    <property type="entry name" value="HELICc"/>
    <property type="match status" value="1"/>
</dbReference>
<keyword evidence="5" id="KW-0347">Helicase</keyword>
<organism evidence="5 6">
    <name type="scientific">Candidatus Hydrogenisulfobacillus filiaventi</name>
    <dbReference type="NCBI Taxonomy" id="2707344"/>
    <lineage>
        <taxon>Bacteria</taxon>
        <taxon>Bacillati</taxon>
        <taxon>Bacillota</taxon>
        <taxon>Clostridia</taxon>
        <taxon>Eubacteriales</taxon>
        <taxon>Clostridiales Family XVII. Incertae Sedis</taxon>
        <taxon>Candidatus Hydrogenisulfobacillus</taxon>
    </lineage>
</organism>
<accession>A0A6F8ZFJ5</accession>
<dbReference type="Pfam" id="PF00271">
    <property type="entry name" value="Helicase_C"/>
    <property type="match status" value="1"/>
</dbReference>
<sequence>MTVPALSPRERLIFARELASWPLLEAETGRLDLHRYQLITLMRAVHRLQGRAILADEVGLGKTVETGLILQELRARGLVRYALILVPAGLKSQWQAELAARFGWTAGEDARQPGWLWVLSLAAAKRSPLREQLAAVPWDLVAVDEAHQLKNPRTFNHALVRTLTARYLLLITATPLENRLEELYALVDLVRPGLFGSYLAFYRRFILAPRTPRTREELRTLLDQVLVRHRREETGLALPPREVVLWPIRPDPAETALYHRLEALVRAEYRRRRDSRGTVLPLLTLERELCSSPAALAPTLRASSWLGPQGGELAAAAAALEETAKARATLEVIRHADGQVLVFTGFRGTQEWLVRFLTARGVEAAAFHGGLSAAERDRLLAWFRQGGRVLVSTEAGGQGLNLQFCHHLVNFDLPWNPMRIEQRIGRVHRVGQVHPVQIYNLFAAGTLEEDILYLLHDKIDLFRQVIGELDVILRHLERRGSLESRLLDILAGEEDRAEVRRRLDALAREFAAARRRIEGLTAPASGAAGPGQESPGPLH</sequence>
<keyword evidence="2" id="KW-0175">Coiled coil</keyword>
<evidence type="ECO:0000256" key="2">
    <source>
        <dbReference type="SAM" id="Coils"/>
    </source>
</evidence>
<evidence type="ECO:0000259" key="4">
    <source>
        <dbReference type="PROSITE" id="PS51194"/>
    </source>
</evidence>
<evidence type="ECO:0000256" key="1">
    <source>
        <dbReference type="ARBA" id="ARBA00022801"/>
    </source>
</evidence>
<reference evidence="5 6" key="1">
    <citation type="submission" date="2020-02" db="EMBL/GenBank/DDBJ databases">
        <authorList>
            <person name="Hogendoorn C."/>
        </authorList>
    </citation>
    <scope>NUCLEOTIDE SEQUENCE [LARGE SCALE GENOMIC DNA]</scope>
    <source>
        <strain evidence="5">R501</strain>
    </source>
</reference>
<protein>
    <submittedName>
        <fullName evidence="5">Uncharacterized ATP-dependent helicase YqhH</fullName>
        <ecNumber evidence="5">3.6.4.-</ecNumber>
    </submittedName>
</protein>